<proteinExistence type="predicted"/>
<dbReference type="EMBL" id="GITU01011160">
    <property type="protein sequence ID" value="MBC1179863.1"/>
    <property type="molecule type" value="Transcribed_RNA"/>
</dbReference>
<feature type="compositionally biased region" description="Polar residues" evidence="1">
    <location>
        <begin position="1"/>
        <end position="12"/>
    </location>
</feature>
<feature type="region of interest" description="Disordered" evidence="1">
    <location>
        <begin position="1"/>
        <end position="38"/>
    </location>
</feature>
<evidence type="ECO:0000256" key="1">
    <source>
        <dbReference type="SAM" id="MobiDB-lite"/>
    </source>
</evidence>
<reference evidence="2" key="1">
    <citation type="journal article" date="2020" name="BMC">
        <title>Leishmania infection induces a limited differential gene expression in the sand fly midgut.</title>
        <authorList>
            <person name="Coutinho-Abreu I.V."/>
            <person name="Serafim T.D."/>
            <person name="Meneses C."/>
            <person name="Kamhawi S."/>
            <person name="Oliveira F."/>
            <person name="Valenzuela J.G."/>
        </authorList>
    </citation>
    <scope>NUCLEOTIDE SEQUENCE</scope>
    <source>
        <strain evidence="2">Jacobina</strain>
        <tissue evidence="2">Midgut</tissue>
    </source>
</reference>
<sequence>MSSIMRNRTPSAIVNHRSHAGRTPPSSQIGETSGASAGSSTKTVVAASITPSSVCPRARPDFVYAEASPVQVASAGHVDPALQATTSHCRCTSDPSGNLNMDLRIAVDDVPSLFVRKRVIMLLSSGQPRSSISGMLVLRLLKAKQFLTRMSRVEFGCVSSALIVYSRPYTVSRTRRSLLSINLRATWVLSSLANPVLPHVIIKNRSSANSSVR</sequence>
<protein>
    <submittedName>
        <fullName evidence="2">Uncharacterized protein</fullName>
    </submittedName>
</protein>
<accession>A0A7G3B6W0</accession>
<name>A0A7G3B6W0_LUTLO</name>
<dbReference type="AlphaFoldDB" id="A0A7G3B6W0"/>
<evidence type="ECO:0000313" key="2">
    <source>
        <dbReference type="EMBL" id="MBC1179863.1"/>
    </source>
</evidence>
<organism evidence="2">
    <name type="scientific">Lutzomyia longipalpis</name>
    <name type="common">Sand fly</name>
    <dbReference type="NCBI Taxonomy" id="7200"/>
    <lineage>
        <taxon>Eukaryota</taxon>
        <taxon>Metazoa</taxon>
        <taxon>Ecdysozoa</taxon>
        <taxon>Arthropoda</taxon>
        <taxon>Hexapoda</taxon>
        <taxon>Insecta</taxon>
        <taxon>Pterygota</taxon>
        <taxon>Neoptera</taxon>
        <taxon>Endopterygota</taxon>
        <taxon>Diptera</taxon>
        <taxon>Nematocera</taxon>
        <taxon>Psychodoidea</taxon>
        <taxon>Psychodidae</taxon>
        <taxon>Lutzomyia</taxon>
        <taxon>Lutzomyia</taxon>
    </lineage>
</organism>